<evidence type="ECO:0000256" key="1">
    <source>
        <dbReference type="ARBA" id="ARBA00022723"/>
    </source>
</evidence>
<dbReference type="SUPFAM" id="SSF49503">
    <property type="entry name" value="Cupredoxins"/>
    <property type="match status" value="1"/>
</dbReference>
<evidence type="ECO:0000313" key="2">
    <source>
        <dbReference type="EMBL" id="MFC5854000.1"/>
    </source>
</evidence>
<dbReference type="EMBL" id="JBHSOA010000042">
    <property type="protein sequence ID" value="MFC5854000.1"/>
    <property type="molecule type" value="Genomic_DNA"/>
</dbReference>
<accession>A0ABW1DZB6</accession>
<organism evidence="2 3">
    <name type="scientific">Streptomyces chlorus</name>
    <dbReference type="NCBI Taxonomy" id="887452"/>
    <lineage>
        <taxon>Bacteria</taxon>
        <taxon>Bacillati</taxon>
        <taxon>Actinomycetota</taxon>
        <taxon>Actinomycetes</taxon>
        <taxon>Kitasatosporales</taxon>
        <taxon>Streptomycetaceae</taxon>
        <taxon>Streptomyces</taxon>
    </lineage>
</organism>
<dbReference type="PROSITE" id="PS00079">
    <property type="entry name" value="MULTICOPPER_OXIDASE1"/>
    <property type="match status" value="1"/>
</dbReference>
<keyword evidence="1" id="KW-0479">Metal-binding</keyword>
<dbReference type="InterPro" id="IPR008972">
    <property type="entry name" value="Cupredoxin"/>
</dbReference>
<dbReference type="Gene3D" id="2.60.40.420">
    <property type="entry name" value="Cupredoxins - blue copper proteins"/>
    <property type="match status" value="1"/>
</dbReference>
<comment type="caution">
    <text evidence="2">The sequence shown here is derived from an EMBL/GenBank/DDBJ whole genome shotgun (WGS) entry which is preliminary data.</text>
</comment>
<proteinExistence type="predicted"/>
<sequence>MSANRPRGRLLVAGAVAALVLGIATTLLFAATGAFRGSAPAAWRAPGAHCSSPALQGHLVDVTVGDMGPGMMGRPHWRAPGPGWQGMGMMYLRATPSTVPAGKVSLRAVNVGALPHEVMVLPLSAGQAAGERPTRADGRVNEAGSLGEASRSCGAGAGHGIAPGAMAWTTVTLQPGRYELVCNVPGHYIAGMYTELDVTR</sequence>
<name>A0ABW1DZB6_9ACTN</name>
<evidence type="ECO:0000313" key="3">
    <source>
        <dbReference type="Proteomes" id="UP001596180"/>
    </source>
</evidence>
<dbReference type="RefSeq" id="WP_381364745.1">
    <property type="nucleotide sequence ID" value="NZ_JBHSOA010000042.1"/>
</dbReference>
<dbReference type="Proteomes" id="UP001596180">
    <property type="component" value="Unassembled WGS sequence"/>
</dbReference>
<reference evidence="3" key="1">
    <citation type="journal article" date="2019" name="Int. J. Syst. Evol. Microbiol.">
        <title>The Global Catalogue of Microorganisms (GCM) 10K type strain sequencing project: providing services to taxonomists for standard genome sequencing and annotation.</title>
        <authorList>
            <consortium name="The Broad Institute Genomics Platform"/>
            <consortium name="The Broad Institute Genome Sequencing Center for Infectious Disease"/>
            <person name="Wu L."/>
            <person name="Ma J."/>
        </authorList>
    </citation>
    <scope>NUCLEOTIDE SEQUENCE [LARGE SCALE GENOMIC DNA]</scope>
    <source>
        <strain evidence="3">JCM 10411</strain>
    </source>
</reference>
<evidence type="ECO:0008006" key="4">
    <source>
        <dbReference type="Google" id="ProtNLM"/>
    </source>
</evidence>
<gene>
    <name evidence="2" type="ORF">ACFPZI_19985</name>
</gene>
<keyword evidence="3" id="KW-1185">Reference proteome</keyword>
<protein>
    <recommendedName>
        <fullName evidence="4">Sulfocyanin SoxE-like protein</fullName>
    </recommendedName>
</protein>
<dbReference type="InterPro" id="IPR033138">
    <property type="entry name" value="Cu_oxidase_CS"/>
</dbReference>